<proteinExistence type="inferred from homology"/>
<dbReference type="InterPro" id="IPR033749">
    <property type="entry name" value="Polyprenyl_synt_CS"/>
</dbReference>
<dbReference type="PROSITE" id="PS00723">
    <property type="entry name" value="POLYPRENYL_SYNTHASE_1"/>
    <property type="match status" value="1"/>
</dbReference>
<evidence type="ECO:0000313" key="8">
    <source>
        <dbReference type="Proteomes" id="UP000886829"/>
    </source>
</evidence>
<dbReference type="GO" id="GO:0008299">
    <property type="term" value="P:isoprenoid biosynthetic process"/>
    <property type="evidence" value="ECO:0007669"/>
    <property type="project" value="InterPro"/>
</dbReference>
<keyword evidence="5" id="KW-0460">Magnesium</keyword>
<dbReference type="Proteomes" id="UP000886829">
    <property type="component" value="Unassembled WGS sequence"/>
</dbReference>
<dbReference type="AlphaFoldDB" id="A0A9D1WF84"/>
<keyword evidence="3 6" id="KW-0808">Transferase</keyword>
<dbReference type="PROSITE" id="PS00444">
    <property type="entry name" value="POLYPRENYL_SYNTHASE_2"/>
    <property type="match status" value="1"/>
</dbReference>
<reference evidence="7" key="1">
    <citation type="journal article" date="2021" name="PeerJ">
        <title>Extensive microbial diversity within the chicken gut microbiome revealed by metagenomics and culture.</title>
        <authorList>
            <person name="Gilroy R."/>
            <person name="Ravi A."/>
            <person name="Getino M."/>
            <person name="Pursley I."/>
            <person name="Horton D.L."/>
            <person name="Alikhan N.F."/>
            <person name="Baker D."/>
            <person name="Gharbi K."/>
            <person name="Hall N."/>
            <person name="Watson M."/>
            <person name="Adriaenssens E.M."/>
            <person name="Foster-Nyarko E."/>
            <person name="Jarju S."/>
            <person name="Secka A."/>
            <person name="Antonio M."/>
            <person name="Oren A."/>
            <person name="Chaudhuri R.R."/>
            <person name="La Ragione R."/>
            <person name="Hildebrand F."/>
            <person name="Pallen M.J."/>
        </authorList>
    </citation>
    <scope>NUCLEOTIDE SEQUENCE</scope>
    <source>
        <strain evidence="7">USASDec5-558</strain>
    </source>
</reference>
<dbReference type="InterPro" id="IPR008949">
    <property type="entry name" value="Isoprenoid_synthase_dom_sf"/>
</dbReference>
<comment type="cofactor">
    <cofactor evidence="1">
        <name>Mg(2+)</name>
        <dbReference type="ChEBI" id="CHEBI:18420"/>
    </cofactor>
</comment>
<keyword evidence="4" id="KW-0479">Metal-binding</keyword>
<evidence type="ECO:0000256" key="1">
    <source>
        <dbReference type="ARBA" id="ARBA00001946"/>
    </source>
</evidence>
<dbReference type="EMBL" id="DXEV01000225">
    <property type="protein sequence ID" value="HIX58064.1"/>
    <property type="molecule type" value="Genomic_DNA"/>
</dbReference>
<evidence type="ECO:0000313" key="7">
    <source>
        <dbReference type="EMBL" id="HIX58064.1"/>
    </source>
</evidence>
<gene>
    <name evidence="7" type="ORF">H9850_11460</name>
</gene>
<evidence type="ECO:0000256" key="6">
    <source>
        <dbReference type="RuleBase" id="RU004466"/>
    </source>
</evidence>
<dbReference type="Gene3D" id="1.10.600.10">
    <property type="entry name" value="Farnesyl Diphosphate Synthase"/>
    <property type="match status" value="1"/>
</dbReference>
<comment type="similarity">
    <text evidence="2 6">Belongs to the FPP/GGPP synthase family.</text>
</comment>
<dbReference type="GO" id="GO:0004659">
    <property type="term" value="F:prenyltransferase activity"/>
    <property type="evidence" value="ECO:0007669"/>
    <property type="project" value="InterPro"/>
</dbReference>
<accession>A0A9D1WF84</accession>
<evidence type="ECO:0000256" key="5">
    <source>
        <dbReference type="ARBA" id="ARBA00022842"/>
    </source>
</evidence>
<comment type="caution">
    <text evidence="7">The sequence shown here is derived from an EMBL/GenBank/DDBJ whole genome shotgun (WGS) entry which is preliminary data.</text>
</comment>
<sequence>MTSNTSVRAGEDLLNASLQKVEALLTATYTDHPLESHVNAMCMHVISAGGKRMRPRLVLLSALALPNFNADNDLDNICHIAAAIELLHTATLVHDDVIDKAPLRRGQPTLNETDGNHAAVLAGDYLFTRCFDLLQKPHNFDIITELSRTLRQLVVGELYQLEHEGDVNLSLDTYYETIYHKTGVLFELAAASPAITLEQYYDFIAPLKEFGRKLGIAFQIKDDMLDYTADSSILGKDAGTDLNDQRITLPVLMALRHLEHSDPQGKEQLLQAVKDAQLEPVLQAIAATNALEECEKQAQQACDEAIASLAVLPPSEFKEALISLCHKALQRQN</sequence>
<organism evidence="7 8">
    <name type="scientific">Candidatus Anaerobiospirillum pullistercoris</name>
    <dbReference type="NCBI Taxonomy" id="2838452"/>
    <lineage>
        <taxon>Bacteria</taxon>
        <taxon>Pseudomonadati</taxon>
        <taxon>Pseudomonadota</taxon>
        <taxon>Gammaproteobacteria</taxon>
        <taxon>Aeromonadales</taxon>
        <taxon>Succinivibrionaceae</taxon>
        <taxon>Anaerobiospirillum</taxon>
    </lineage>
</organism>
<dbReference type="SFLD" id="SFLDS00005">
    <property type="entry name" value="Isoprenoid_Synthase_Type_I"/>
    <property type="match status" value="1"/>
</dbReference>
<dbReference type="Pfam" id="PF00348">
    <property type="entry name" value="polyprenyl_synt"/>
    <property type="match status" value="1"/>
</dbReference>
<protein>
    <submittedName>
        <fullName evidence="7">Polyprenyl synthetase family protein</fullName>
    </submittedName>
</protein>
<dbReference type="SUPFAM" id="SSF48576">
    <property type="entry name" value="Terpenoid synthases"/>
    <property type="match status" value="1"/>
</dbReference>
<dbReference type="PANTHER" id="PTHR12001:SF69">
    <property type="entry name" value="ALL TRANS-POLYPRENYL-DIPHOSPHATE SYNTHASE PDSS1"/>
    <property type="match status" value="1"/>
</dbReference>
<reference evidence="7" key="2">
    <citation type="submission" date="2021-04" db="EMBL/GenBank/DDBJ databases">
        <authorList>
            <person name="Gilroy R."/>
        </authorList>
    </citation>
    <scope>NUCLEOTIDE SEQUENCE</scope>
    <source>
        <strain evidence="7">USASDec5-558</strain>
    </source>
</reference>
<dbReference type="InterPro" id="IPR000092">
    <property type="entry name" value="Polyprenyl_synt"/>
</dbReference>
<evidence type="ECO:0000256" key="4">
    <source>
        <dbReference type="ARBA" id="ARBA00022723"/>
    </source>
</evidence>
<dbReference type="GO" id="GO:0046872">
    <property type="term" value="F:metal ion binding"/>
    <property type="evidence" value="ECO:0007669"/>
    <property type="project" value="UniProtKB-KW"/>
</dbReference>
<dbReference type="PANTHER" id="PTHR12001">
    <property type="entry name" value="GERANYLGERANYL PYROPHOSPHATE SYNTHASE"/>
    <property type="match status" value="1"/>
</dbReference>
<name>A0A9D1WF84_9GAMM</name>
<dbReference type="CDD" id="cd00685">
    <property type="entry name" value="Trans_IPPS_HT"/>
    <property type="match status" value="1"/>
</dbReference>
<evidence type="ECO:0000256" key="2">
    <source>
        <dbReference type="ARBA" id="ARBA00006706"/>
    </source>
</evidence>
<evidence type="ECO:0000256" key="3">
    <source>
        <dbReference type="ARBA" id="ARBA00022679"/>
    </source>
</evidence>